<evidence type="ECO:0000256" key="5">
    <source>
        <dbReference type="ARBA" id="ARBA00022741"/>
    </source>
</evidence>
<comment type="caution">
    <text evidence="9">The sequence shown here is derived from an EMBL/GenBank/DDBJ whole genome shotgun (WGS) entry which is preliminary data.</text>
</comment>
<dbReference type="InterPro" id="IPR017871">
    <property type="entry name" value="ABC_transporter-like_CS"/>
</dbReference>
<name>A0A8S4EEW0_PLUXY</name>
<dbReference type="Gene3D" id="3.40.50.300">
    <property type="entry name" value="P-loop containing nucleotide triphosphate hydrolases"/>
    <property type="match status" value="1"/>
</dbReference>
<dbReference type="Pfam" id="PF01061">
    <property type="entry name" value="ABC2_membrane"/>
    <property type="match status" value="1"/>
</dbReference>
<dbReference type="InterPro" id="IPR027417">
    <property type="entry name" value="P-loop_NTPase"/>
</dbReference>
<comment type="similarity">
    <text evidence="2">Belongs to the ABC transporter superfamily. ABCG family. Eye pigment precursor importer (TC 3.A.1.204) subfamily.</text>
</comment>
<protein>
    <submittedName>
        <fullName evidence="9">(diamondback moth) hypothetical protein</fullName>
    </submittedName>
</protein>
<keyword evidence="7" id="KW-1133">Transmembrane helix</keyword>
<dbReference type="OrthoDB" id="66620at2759"/>
<evidence type="ECO:0000256" key="1">
    <source>
        <dbReference type="ARBA" id="ARBA00004141"/>
    </source>
</evidence>
<evidence type="ECO:0000256" key="2">
    <source>
        <dbReference type="ARBA" id="ARBA00005814"/>
    </source>
</evidence>
<dbReference type="Proteomes" id="UP000653454">
    <property type="component" value="Unassembled WGS sequence"/>
</dbReference>
<dbReference type="PROSITE" id="PS50893">
    <property type="entry name" value="ABC_TRANSPORTER_2"/>
    <property type="match status" value="1"/>
</dbReference>
<dbReference type="InterPro" id="IPR013525">
    <property type="entry name" value="ABC2_TM"/>
</dbReference>
<organism evidence="9 10">
    <name type="scientific">Plutella xylostella</name>
    <name type="common">Diamondback moth</name>
    <name type="synonym">Plutella maculipennis</name>
    <dbReference type="NCBI Taxonomy" id="51655"/>
    <lineage>
        <taxon>Eukaryota</taxon>
        <taxon>Metazoa</taxon>
        <taxon>Ecdysozoa</taxon>
        <taxon>Arthropoda</taxon>
        <taxon>Hexapoda</taxon>
        <taxon>Insecta</taxon>
        <taxon>Pterygota</taxon>
        <taxon>Neoptera</taxon>
        <taxon>Endopterygota</taxon>
        <taxon>Lepidoptera</taxon>
        <taxon>Glossata</taxon>
        <taxon>Ditrysia</taxon>
        <taxon>Yponomeutoidea</taxon>
        <taxon>Plutellidae</taxon>
        <taxon>Plutella</taxon>
    </lineage>
</organism>
<dbReference type="SMART" id="SM00382">
    <property type="entry name" value="AAA"/>
    <property type="match status" value="1"/>
</dbReference>
<comment type="subcellular location">
    <subcellularLocation>
        <location evidence="1">Membrane</location>
        <topology evidence="1">Multi-pass membrane protein</topology>
    </subcellularLocation>
</comment>
<dbReference type="AlphaFoldDB" id="A0A8S4EEW0"/>
<evidence type="ECO:0000256" key="7">
    <source>
        <dbReference type="ARBA" id="ARBA00022989"/>
    </source>
</evidence>
<accession>A0A8S4EEW0</accession>
<dbReference type="InterPro" id="IPR003439">
    <property type="entry name" value="ABC_transporter-like_ATP-bd"/>
</dbReference>
<dbReference type="CDD" id="cd03213">
    <property type="entry name" value="ABCG_EPDR"/>
    <property type="match status" value="1"/>
</dbReference>
<dbReference type="SUPFAM" id="SSF52540">
    <property type="entry name" value="P-loop containing nucleoside triphosphate hydrolases"/>
    <property type="match status" value="1"/>
</dbReference>
<dbReference type="PANTHER" id="PTHR48041">
    <property type="entry name" value="ABC TRANSPORTER G FAMILY MEMBER 28"/>
    <property type="match status" value="1"/>
</dbReference>
<dbReference type="GO" id="GO:0140359">
    <property type="term" value="F:ABC-type transporter activity"/>
    <property type="evidence" value="ECO:0007669"/>
    <property type="project" value="InterPro"/>
</dbReference>
<dbReference type="GO" id="GO:0005524">
    <property type="term" value="F:ATP binding"/>
    <property type="evidence" value="ECO:0007669"/>
    <property type="project" value="UniProtKB-KW"/>
</dbReference>
<dbReference type="FunFam" id="3.40.50.300:FF:000891">
    <property type="entry name" value="ATP-binding cassette sub-family G member"/>
    <property type="match status" value="1"/>
</dbReference>
<reference evidence="9" key="1">
    <citation type="submission" date="2020-11" db="EMBL/GenBank/DDBJ databases">
        <authorList>
            <person name="Whiteford S."/>
        </authorList>
    </citation>
    <scope>NUCLEOTIDE SEQUENCE</scope>
</reference>
<evidence type="ECO:0000256" key="3">
    <source>
        <dbReference type="ARBA" id="ARBA00022448"/>
    </source>
</evidence>
<dbReference type="InterPro" id="IPR050352">
    <property type="entry name" value="ABCG_transporters"/>
</dbReference>
<dbReference type="EMBL" id="CAJHNJ030000015">
    <property type="protein sequence ID" value="CAG9113945.1"/>
    <property type="molecule type" value="Genomic_DNA"/>
</dbReference>
<sequence length="706" mass="78609">MKVDKDASLSLAGPTVAGDESKPFLSDRKESLKVTITPAQHKTLTHLPKRPPVDLAFTDLTYKVQEGRKSNVKTILKSVSGRLRSGELTAIMGPSGAGKSTLLNILTGYKTSGMEGSITVNGMERNLSSFRKLSCYIMQDNQLHGNLTVEEAMGVATALKLPSATTKAHKEEVIQEILETLGLSEHHKTMTSNLSGGQKKRLSIALELVNNPPIMFFDEPTSGLDSSSCFQCISLLKTLARGGRTIICTIHQPSARLFEMFDHLYTLADGQCVYQGSTGRLVEWLGSQSLQCPSYHNPASFIIEVSCGEYGDNTGKLVRAINNGKHDIRNGLPFPESKVPDLNNKKDMEVSLAPEVNKNDLSQVRDKFRQEPQNGSNGSNLQNGLLQYAANEIAKGKGEPLVVQMELEKQDNASVSLLGDSGSPRRYATSELTQFWVVLKRTLLFSLRDWTLMYLRLFAHILVGILIGALYYNIGNDASKVLSNLGFLFFNMLFLMYTSMTITILSFPLEMPVLVKEHFNRWYSLKSYYLAITVSDIPFQAIFCIIYVVIVYLLTSQPLEMFRFVMFLTSCLLISFVAQSVGLVVGAAMNVQNGVFLAPVMSVPFLLFSGFFVSFNAIPVYLRWITYLSYIRYGFEGTALATYSFNRTNLVCHQVYCHFKDPDTTLDELDMGDADITLDIAALCVIFLVLRVSAFLFLRWKLKSTR</sequence>
<dbReference type="GO" id="GO:0005886">
    <property type="term" value="C:plasma membrane"/>
    <property type="evidence" value="ECO:0007669"/>
    <property type="project" value="TreeGrafter"/>
</dbReference>
<dbReference type="PROSITE" id="PS00211">
    <property type="entry name" value="ABC_TRANSPORTER_1"/>
    <property type="match status" value="1"/>
</dbReference>
<keyword evidence="3" id="KW-0813">Transport</keyword>
<evidence type="ECO:0000256" key="4">
    <source>
        <dbReference type="ARBA" id="ARBA00022692"/>
    </source>
</evidence>
<proteinExistence type="inferred from homology"/>
<keyword evidence="8" id="KW-0472">Membrane</keyword>
<evidence type="ECO:0000256" key="6">
    <source>
        <dbReference type="ARBA" id="ARBA00022840"/>
    </source>
</evidence>
<gene>
    <name evidence="9" type="ORF">PLXY2_LOCUS5347</name>
</gene>
<keyword evidence="6" id="KW-0067">ATP-binding</keyword>
<dbReference type="PANTHER" id="PTHR48041:SF6">
    <property type="entry name" value="PROTEIN WHITE-LIKE PROTEIN"/>
    <property type="match status" value="1"/>
</dbReference>
<keyword evidence="5" id="KW-0547">Nucleotide-binding</keyword>
<evidence type="ECO:0000313" key="9">
    <source>
        <dbReference type="EMBL" id="CAG9113945.1"/>
    </source>
</evidence>
<evidence type="ECO:0000256" key="8">
    <source>
        <dbReference type="ARBA" id="ARBA00023136"/>
    </source>
</evidence>
<keyword evidence="4" id="KW-0812">Transmembrane</keyword>
<dbReference type="GO" id="GO:0016887">
    <property type="term" value="F:ATP hydrolysis activity"/>
    <property type="evidence" value="ECO:0007669"/>
    <property type="project" value="InterPro"/>
</dbReference>
<dbReference type="Pfam" id="PF00005">
    <property type="entry name" value="ABC_tran"/>
    <property type="match status" value="1"/>
</dbReference>
<evidence type="ECO:0000313" key="10">
    <source>
        <dbReference type="Proteomes" id="UP000653454"/>
    </source>
</evidence>
<dbReference type="InterPro" id="IPR003593">
    <property type="entry name" value="AAA+_ATPase"/>
</dbReference>
<keyword evidence="10" id="KW-1185">Reference proteome</keyword>